<reference evidence="1" key="2">
    <citation type="journal article" date="2024" name="Plant">
        <title>Genomic evolution and insights into agronomic trait innovations of Sesamum species.</title>
        <authorList>
            <person name="Miao H."/>
            <person name="Wang L."/>
            <person name="Qu L."/>
            <person name="Liu H."/>
            <person name="Sun Y."/>
            <person name="Le M."/>
            <person name="Wang Q."/>
            <person name="Wei S."/>
            <person name="Zheng Y."/>
            <person name="Lin W."/>
            <person name="Duan Y."/>
            <person name="Cao H."/>
            <person name="Xiong S."/>
            <person name="Wang X."/>
            <person name="Wei L."/>
            <person name="Li C."/>
            <person name="Ma Q."/>
            <person name="Ju M."/>
            <person name="Zhao R."/>
            <person name="Li G."/>
            <person name="Mu C."/>
            <person name="Tian Q."/>
            <person name="Mei H."/>
            <person name="Zhang T."/>
            <person name="Gao T."/>
            <person name="Zhang H."/>
        </authorList>
    </citation>
    <scope>NUCLEOTIDE SEQUENCE</scope>
    <source>
        <strain evidence="1">KEN1</strain>
    </source>
</reference>
<proteinExistence type="predicted"/>
<reference evidence="1" key="1">
    <citation type="submission" date="2020-06" db="EMBL/GenBank/DDBJ databases">
        <authorList>
            <person name="Li T."/>
            <person name="Hu X."/>
            <person name="Zhang T."/>
            <person name="Song X."/>
            <person name="Zhang H."/>
            <person name="Dai N."/>
            <person name="Sheng W."/>
            <person name="Hou X."/>
            <person name="Wei L."/>
        </authorList>
    </citation>
    <scope>NUCLEOTIDE SEQUENCE</scope>
    <source>
        <strain evidence="1">KEN1</strain>
        <tissue evidence="1">Leaf</tissue>
    </source>
</reference>
<accession>A0AAW2VZE5</accession>
<dbReference type="AlphaFoldDB" id="A0AAW2VZE5"/>
<organism evidence="1">
    <name type="scientific">Sesamum latifolium</name>
    <dbReference type="NCBI Taxonomy" id="2727402"/>
    <lineage>
        <taxon>Eukaryota</taxon>
        <taxon>Viridiplantae</taxon>
        <taxon>Streptophyta</taxon>
        <taxon>Embryophyta</taxon>
        <taxon>Tracheophyta</taxon>
        <taxon>Spermatophyta</taxon>
        <taxon>Magnoliopsida</taxon>
        <taxon>eudicotyledons</taxon>
        <taxon>Gunneridae</taxon>
        <taxon>Pentapetalae</taxon>
        <taxon>asterids</taxon>
        <taxon>lamiids</taxon>
        <taxon>Lamiales</taxon>
        <taxon>Pedaliaceae</taxon>
        <taxon>Sesamum</taxon>
    </lineage>
</organism>
<protein>
    <submittedName>
        <fullName evidence="1">Phenylalanine N-monooxygenase</fullName>
    </submittedName>
</protein>
<name>A0AAW2VZE5_9LAMI</name>
<comment type="caution">
    <text evidence="1">The sequence shown here is derived from an EMBL/GenBank/DDBJ whole genome shotgun (WGS) entry which is preliminary data.</text>
</comment>
<gene>
    <name evidence="1" type="ORF">Slati_2762800</name>
</gene>
<evidence type="ECO:0000313" key="1">
    <source>
        <dbReference type="EMBL" id="KAL0434285.1"/>
    </source>
</evidence>
<dbReference type="EMBL" id="JACGWN010000009">
    <property type="protein sequence ID" value="KAL0434285.1"/>
    <property type="molecule type" value="Genomic_DNA"/>
</dbReference>
<sequence length="57" mass="6304">MTTILLARLIQGFSWTAPSNDPSNIDLVESNGDLLMAKPLIAHAVPRLEPKVYLKLM</sequence>